<dbReference type="Proteomes" id="UP000308600">
    <property type="component" value="Unassembled WGS sequence"/>
</dbReference>
<dbReference type="EMBL" id="ML208288">
    <property type="protein sequence ID" value="TFK72170.1"/>
    <property type="molecule type" value="Genomic_DNA"/>
</dbReference>
<keyword evidence="2" id="KW-1185">Reference proteome</keyword>
<evidence type="ECO:0000313" key="1">
    <source>
        <dbReference type="EMBL" id="TFK72170.1"/>
    </source>
</evidence>
<evidence type="ECO:0000313" key="2">
    <source>
        <dbReference type="Proteomes" id="UP000308600"/>
    </source>
</evidence>
<sequence>MDEGIARRIILKVVNKQAFVWTVDDIAELRSTHRICGILTGTLPHISQQNIFLGVPLMLMPEEAVLLVEKEIAVLADDPQAYPEPSIEQIQRWDAQEQQSMAQQVAAAEAKGANPEHTMSEAAIRKRREREERKLASASAAATASVNDELLGEPSGSPSKYSNSKSPAPKNTIPYTVVIPTKSEDLEWYAPEPVSYSTVEAAKTAGIWEYPANLEERARCGVFRDLWEQGFFLGGGIKFGGDYLVYPGDPLRFHSHFAASVVQSPTATLRPMEIVAHGRLGTATKKSHLMCCWDDEGKKVSYVSIEWAGFG</sequence>
<feature type="non-terminal residue" evidence="1">
    <location>
        <position position="311"/>
    </location>
</feature>
<protein>
    <submittedName>
        <fullName evidence="1">tRNA-intron endonuclease catalytic domain-like protein</fullName>
    </submittedName>
</protein>
<accession>A0ACD3B2Y5</accession>
<organism evidence="1 2">
    <name type="scientific">Pluteus cervinus</name>
    <dbReference type="NCBI Taxonomy" id="181527"/>
    <lineage>
        <taxon>Eukaryota</taxon>
        <taxon>Fungi</taxon>
        <taxon>Dikarya</taxon>
        <taxon>Basidiomycota</taxon>
        <taxon>Agaricomycotina</taxon>
        <taxon>Agaricomycetes</taxon>
        <taxon>Agaricomycetidae</taxon>
        <taxon>Agaricales</taxon>
        <taxon>Pluteineae</taxon>
        <taxon>Pluteaceae</taxon>
        <taxon>Pluteus</taxon>
    </lineage>
</organism>
<reference evidence="1 2" key="1">
    <citation type="journal article" date="2019" name="Nat. Ecol. Evol.">
        <title>Megaphylogeny resolves global patterns of mushroom evolution.</title>
        <authorList>
            <person name="Varga T."/>
            <person name="Krizsan K."/>
            <person name="Foldi C."/>
            <person name="Dima B."/>
            <person name="Sanchez-Garcia M."/>
            <person name="Sanchez-Ramirez S."/>
            <person name="Szollosi G.J."/>
            <person name="Szarkandi J.G."/>
            <person name="Papp V."/>
            <person name="Albert L."/>
            <person name="Andreopoulos W."/>
            <person name="Angelini C."/>
            <person name="Antonin V."/>
            <person name="Barry K.W."/>
            <person name="Bougher N.L."/>
            <person name="Buchanan P."/>
            <person name="Buyck B."/>
            <person name="Bense V."/>
            <person name="Catcheside P."/>
            <person name="Chovatia M."/>
            <person name="Cooper J."/>
            <person name="Damon W."/>
            <person name="Desjardin D."/>
            <person name="Finy P."/>
            <person name="Geml J."/>
            <person name="Haridas S."/>
            <person name="Hughes K."/>
            <person name="Justo A."/>
            <person name="Karasinski D."/>
            <person name="Kautmanova I."/>
            <person name="Kiss B."/>
            <person name="Kocsube S."/>
            <person name="Kotiranta H."/>
            <person name="LaButti K.M."/>
            <person name="Lechner B.E."/>
            <person name="Liimatainen K."/>
            <person name="Lipzen A."/>
            <person name="Lukacs Z."/>
            <person name="Mihaltcheva S."/>
            <person name="Morgado L.N."/>
            <person name="Niskanen T."/>
            <person name="Noordeloos M.E."/>
            <person name="Ohm R.A."/>
            <person name="Ortiz-Santana B."/>
            <person name="Ovrebo C."/>
            <person name="Racz N."/>
            <person name="Riley R."/>
            <person name="Savchenko A."/>
            <person name="Shiryaev A."/>
            <person name="Soop K."/>
            <person name="Spirin V."/>
            <person name="Szebenyi C."/>
            <person name="Tomsovsky M."/>
            <person name="Tulloss R.E."/>
            <person name="Uehling J."/>
            <person name="Grigoriev I.V."/>
            <person name="Vagvolgyi C."/>
            <person name="Papp T."/>
            <person name="Martin F.M."/>
            <person name="Miettinen O."/>
            <person name="Hibbett D.S."/>
            <person name="Nagy L.G."/>
        </authorList>
    </citation>
    <scope>NUCLEOTIDE SEQUENCE [LARGE SCALE GENOMIC DNA]</scope>
    <source>
        <strain evidence="1 2">NL-1719</strain>
    </source>
</reference>
<proteinExistence type="predicted"/>
<gene>
    <name evidence="1" type="ORF">BDN72DRAFT_792760</name>
</gene>
<name>A0ACD3B2Y5_9AGAR</name>